<dbReference type="PROSITE" id="PS52035">
    <property type="entry name" value="PEPTIDASE_M14"/>
    <property type="match status" value="1"/>
</dbReference>
<dbReference type="PANTHER" id="PTHR11532">
    <property type="entry name" value="PROTEASE M14 CARBOXYPEPTIDASE"/>
    <property type="match status" value="1"/>
</dbReference>
<evidence type="ECO:0000259" key="11">
    <source>
        <dbReference type="PROSITE" id="PS52035"/>
    </source>
</evidence>
<dbReference type="Pfam" id="PF00246">
    <property type="entry name" value="Peptidase_M14"/>
    <property type="match status" value="1"/>
</dbReference>
<comment type="cofactor">
    <cofactor evidence="1">
        <name>Zn(2+)</name>
        <dbReference type="ChEBI" id="CHEBI:29105"/>
    </cofactor>
</comment>
<dbReference type="FunFam" id="3.40.630.10:FF:000020">
    <property type="entry name" value="Carboxypeptidase D"/>
    <property type="match status" value="1"/>
</dbReference>
<evidence type="ECO:0000256" key="4">
    <source>
        <dbReference type="ARBA" id="ARBA00022670"/>
    </source>
</evidence>
<evidence type="ECO:0000256" key="7">
    <source>
        <dbReference type="ARBA" id="ARBA00022833"/>
    </source>
</evidence>
<dbReference type="InterPro" id="IPR057247">
    <property type="entry name" value="CARBOXYPEPT_ZN_2"/>
</dbReference>
<feature type="chain" id="PRO_5042211817" description="Peptidase M14 domain-containing protein" evidence="10">
    <location>
        <begin position="19"/>
        <end position="396"/>
    </location>
</feature>
<dbReference type="Proteomes" id="UP001209878">
    <property type="component" value="Unassembled WGS sequence"/>
</dbReference>
<feature type="signal peptide" evidence="10">
    <location>
        <begin position="1"/>
        <end position="18"/>
    </location>
</feature>
<gene>
    <name evidence="12" type="ORF">NP493_165g03001</name>
</gene>
<sequence length="396" mass="44831">MVKLTTLLSLVIIGAVAAEMDAPKFVYHNHCQLTAFLKDVEQSYPNITHLYSIGKSIQDRDLWVMAIGESPREHIPLRPEVKYVGNMHGDETVGREILIHFIYHLVSGYGNNTEITSLLNSTRVHILVSMNPDGFENATRLKQEGQCNNDRGRYNAKGFDLNRNFPDYFEENDKEIQPETRAIMDWLQQHQFVLSANLHGGSIVANYPYDNYKNASKLNLHSKYSPSDENRVFRHLAMTYSLAHATMFQGYPCFRGKVHPHTHYFVGGTTNGAEWYPLKGGMQDYNYIYAGCMEITLEVSCCKYPLASTLEGHWNDNRKALLKFLQQVHIGFKGYILDANGKPIAGAKLFMGDRSVTSTALGEYWKLRVSTGYGFIDLIDASVSKFLSLDSGTYGH</sequence>
<keyword evidence="6" id="KW-0378">Hydrolase</keyword>
<evidence type="ECO:0000256" key="10">
    <source>
        <dbReference type="SAM" id="SignalP"/>
    </source>
</evidence>
<name>A0AAD9P3U7_RIDPI</name>
<dbReference type="Gene3D" id="3.40.630.10">
    <property type="entry name" value="Zn peptidases"/>
    <property type="match status" value="1"/>
</dbReference>
<evidence type="ECO:0000256" key="8">
    <source>
        <dbReference type="ARBA" id="ARBA00023180"/>
    </source>
</evidence>
<comment type="caution">
    <text evidence="12">The sequence shown here is derived from an EMBL/GenBank/DDBJ whole genome shotgun (WGS) entry which is preliminary data.</text>
</comment>
<dbReference type="PROSITE" id="PS00133">
    <property type="entry name" value="CARBOXYPEPT_ZN_2"/>
    <property type="match status" value="1"/>
</dbReference>
<feature type="active site" description="Proton donor/acceptor" evidence="9">
    <location>
        <position position="298"/>
    </location>
</feature>
<protein>
    <recommendedName>
        <fullName evidence="11">Peptidase M14 domain-containing protein</fullName>
    </recommendedName>
</protein>
<dbReference type="GO" id="GO:0006518">
    <property type="term" value="P:peptide metabolic process"/>
    <property type="evidence" value="ECO:0007669"/>
    <property type="project" value="TreeGrafter"/>
</dbReference>
<dbReference type="PANTHER" id="PTHR11532:SF84">
    <property type="entry name" value="CARBOXYPEPTIDASE M"/>
    <property type="match status" value="1"/>
</dbReference>
<keyword evidence="10" id="KW-0732">Signal</keyword>
<dbReference type="PROSITE" id="PS00132">
    <property type="entry name" value="CARBOXYPEPT_ZN_1"/>
    <property type="match status" value="1"/>
</dbReference>
<proteinExistence type="inferred from homology"/>
<evidence type="ECO:0000313" key="13">
    <source>
        <dbReference type="Proteomes" id="UP001209878"/>
    </source>
</evidence>
<dbReference type="CDD" id="cd03858">
    <property type="entry name" value="M14_CP_N-E_like"/>
    <property type="match status" value="1"/>
</dbReference>
<comment type="similarity">
    <text evidence="2 9">Belongs to the peptidase M14 family.</text>
</comment>
<keyword evidence="3" id="KW-0121">Carboxypeptidase</keyword>
<keyword evidence="4" id="KW-0645">Protease</keyword>
<evidence type="ECO:0000256" key="3">
    <source>
        <dbReference type="ARBA" id="ARBA00022645"/>
    </source>
</evidence>
<reference evidence="12" key="1">
    <citation type="journal article" date="2023" name="Mol. Biol. Evol.">
        <title>Third-Generation Sequencing Reveals the Adaptive Role of the Epigenome in Three Deep-Sea Polychaetes.</title>
        <authorList>
            <person name="Perez M."/>
            <person name="Aroh O."/>
            <person name="Sun Y."/>
            <person name="Lan Y."/>
            <person name="Juniper S.K."/>
            <person name="Young C.R."/>
            <person name="Angers B."/>
            <person name="Qian P.Y."/>
        </authorList>
    </citation>
    <scope>NUCLEOTIDE SEQUENCE</scope>
    <source>
        <strain evidence="12">R07B-5</strain>
    </source>
</reference>
<keyword evidence="8" id="KW-0325">Glycoprotein</keyword>
<dbReference type="InterPro" id="IPR057246">
    <property type="entry name" value="CARBOXYPEPT_ZN_1"/>
</dbReference>
<dbReference type="PRINTS" id="PR00765">
    <property type="entry name" value="CRBOXYPTASEA"/>
</dbReference>
<evidence type="ECO:0000313" key="12">
    <source>
        <dbReference type="EMBL" id="KAK2187440.1"/>
    </source>
</evidence>
<evidence type="ECO:0000256" key="1">
    <source>
        <dbReference type="ARBA" id="ARBA00001947"/>
    </source>
</evidence>
<dbReference type="GO" id="GO:0016485">
    <property type="term" value="P:protein processing"/>
    <property type="evidence" value="ECO:0007669"/>
    <property type="project" value="TreeGrafter"/>
</dbReference>
<dbReference type="InterPro" id="IPR000834">
    <property type="entry name" value="Peptidase_M14"/>
</dbReference>
<dbReference type="SMART" id="SM00631">
    <property type="entry name" value="Zn_pept"/>
    <property type="match status" value="1"/>
</dbReference>
<keyword evidence="7" id="KW-0862">Zinc</keyword>
<dbReference type="AlphaFoldDB" id="A0AAD9P3U7"/>
<dbReference type="SUPFAM" id="SSF53187">
    <property type="entry name" value="Zn-dependent exopeptidases"/>
    <property type="match status" value="1"/>
</dbReference>
<evidence type="ECO:0000256" key="6">
    <source>
        <dbReference type="ARBA" id="ARBA00022801"/>
    </source>
</evidence>
<evidence type="ECO:0000256" key="5">
    <source>
        <dbReference type="ARBA" id="ARBA00022723"/>
    </source>
</evidence>
<dbReference type="InterPro" id="IPR050753">
    <property type="entry name" value="Peptidase_M14_domain"/>
</dbReference>
<evidence type="ECO:0000256" key="2">
    <source>
        <dbReference type="ARBA" id="ARBA00005988"/>
    </source>
</evidence>
<feature type="domain" description="Peptidase M14" evidence="11">
    <location>
        <begin position="26"/>
        <end position="328"/>
    </location>
</feature>
<dbReference type="EMBL" id="JAODUO010000165">
    <property type="protein sequence ID" value="KAK2187440.1"/>
    <property type="molecule type" value="Genomic_DNA"/>
</dbReference>
<dbReference type="GO" id="GO:0008270">
    <property type="term" value="F:zinc ion binding"/>
    <property type="evidence" value="ECO:0007669"/>
    <property type="project" value="InterPro"/>
</dbReference>
<keyword evidence="5" id="KW-0479">Metal-binding</keyword>
<evidence type="ECO:0000256" key="9">
    <source>
        <dbReference type="PROSITE-ProRule" id="PRU01379"/>
    </source>
</evidence>
<dbReference type="GO" id="GO:0005615">
    <property type="term" value="C:extracellular space"/>
    <property type="evidence" value="ECO:0007669"/>
    <property type="project" value="TreeGrafter"/>
</dbReference>
<dbReference type="GO" id="GO:0004181">
    <property type="term" value="F:metallocarboxypeptidase activity"/>
    <property type="evidence" value="ECO:0007669"/>
    <property type="project" value="InterPro"/>
</dbReference>
<accession>A0AAD9P3U7</accession>
<keyword evidence="13" id="KW-1185">Reference proteome</keyword>
<organism evidence="12 13">
    <name type="scientific">Ridgeia piscesae</name>
    <name type="common">Tubeworm</name>
    <dbReference type="NCBI Taxonomy" id="27915"/>
    <lineage>
        <taxon>Eukaryota</taxon>
        <taxon>Metazoa</taxon>
        <taxon>Spiralia</taxon>
        <taxon>Lophotrochozoa</taxon>
        <taxon>Annelida</taxon>
        <taxon>Polychaeta</taxon>
        <taxon>Sedentaria</taxon>
        <taxon>Canalipalpata</taxon>
        <taxon>Sabellida</taxon>
        <taxon>Siboglinidae</taxon>
        <taxon>Ridgeia</taxon>
    </lineage>
</organism>